<dbReference type="GO" id="GO:0004222">
    <property type="term" value="F:metalloendopeptidase activity"/>
    <property type="evidence" value="ECO:0007669"/>
    <property type="project" value="TreeGrafter"/>
</dbReference>
<proteinExistence type="predicted"/>
<accession>A0A3B0SQC5</accession>
<evidence type="ECO:0000259" key="1">
    <source>
        <dbReference type="Pfam" id="PF01551"/>
    </source>
</evidence>
<organism evidence="2">
    <name type="scientific">hydrothermal vent metagenome</name>
    <dbReference type="NCBI Taxonomy" id="652676"/>
    <lineage>
        <taxon>unclassified sequences</taxon>
        <taxon>metagenomes</taxon>
        <taxon>ecological metagenomes</taxon>
    </lineage>
</organism>
<feature type="domain" description="M23ase beta-sheet core" evidence="1">
    <location>
        <begin position="224"/>
        <end position="318"/>
    </location>
</feature>
<dbReference type="InterPro" id="IPR011055">
    <property type="entry name" value="Dup_hybrid_motif"/>
</dbReference>
<name>A0A3B0SQC5_9ZZZZ</name>
<feature type="non-terminal residue" evidence="2">
    <location>
        <position position="1"/>
    </location>
</feature>
<dbReference type="Gene3D" id="2.70.70.10">
    <property type="entry name" value="Glucose Permease (Domain IIA)"/>
    <property type="match status" value="1"/>
</dbReference>
<sequence>RARDVEHTALDDYKEAEARHDEALTEYLLINAELEELTYKTTRLIDQIRAYESEASILKNRAETLLFESYTSNTNSTFVGLALEAGSIQDLMTAQLLLERAAEREIAELQSYTAITAEAGKLKVVLDEDRLRVAEIQNRSEELVIALDKTSELKAAALQSASTETREAISAYNKEQARLKVLEAAKKRGVAGGFPPEATPNFFCPLPGASFINDWGFPRSGGRTHQGTDIFNARNKPVIAAGSGTVRLRTGGLGGVTIYLTTDYGMRFYYAHLEGYASGLKNGDRVTGGQLIGYNGNSGNAITTPTHVHFQMQAVGGQWKNPYPTLRASC</sequence>
<dbReference type="EMBL" id="UOEK01000414">
    <property type="protein sequence ID" value="VAW07698.1"/>
    <property type="molecule type" value="Genomic_DNA"/>
</dbReference>
<dbReference type="InterPro" id="IPR050570">
    <property type="entry name" value="Cell_wall_metabolism_enzyme"/>
</dbReference>
<dbReference type="PANTHER" id="PTHR21666:SF268">
    <property type="entry name" value="PEPTIDASE M23 DOMAIN-CONTAINING PROTEIN"/>
    <property type="match status" value="1"/>
</dbReference>
<dbReference type="CDD" id="cd12797">
    <property type="entry name" value="M23_peptidase"/>
    <property type="match status" value="1"/>
</dbReference>
<dbReference type="AlphaFoldDB" id="A0A3B0SQC5"/>
<protein>
    <recommendedName>
        <fullName evidence="1">M23ase beta-sheet core domain-containing protein</fullName>
    </recommendedName>
</protein>
<evidence type="ECO:0000313" key="2">
    <source>
        <dbReference type="EMBL" id="VAW07698.1"/>
    </source>
</evidence>
<dbReference type="PANTHER" id="PTHR21666">
    <property type="entry name" value="PEPTIDASE-RELATED"/>
    <property type="match status" value="1"/>
</dbReference>
<dbReference type="InterPro" id="IPR016047">
    <property type="entry name" value="M23ase_b-sheet_dom"/>
</dbReference>
<dbReference type="SUPFAM" id="SSF51261">
    <property type="entry name" value="Duplicated hybrid motif"/>
    <property type="match status" value="1"/>
</dbReference>
<gene>
    <name evidence="2" type="ORF">MNBD_ACTINO02-3267</name>
</gene>
<reference evidence="2" key="1">
    <citation type="submission" date="2018-06" db="EMBL/GenBank/DDBJ databases">
        <authorList>
            <person name="Zhirakovskaya E."/>
        </authorList>
    </citation>
    <scope>NUCLEOTIDE SEQUENCE</scope>
</reference>
<dbReference type="Pfam" id="PF01551">
    <property type="entry name" value="Peptidase_M23"/>
    <property type="match status" value="1"/>
</dbReference>